<dbReference type="GO" id="GO:0016740">
    <property type="term" value="F:transferase activity"/>
    <property type="evidence" value="ECO:0007669"/>
    <property type="project" value="UniProtKB-KW"/>
</dbReference>
<reference evidence="2 3" key="1">
    <citation type="submission" date="2019-12" db="EMBL/GenBank/DDBJ databases">
        <title>Litoreibacter badius sp. nov., a novel bacteriochlorophyll a-containing bacterium in the genus Litoreibacter.</title>
        <authorList>
            <person name="Kanamuro M."/>
            <person name="Takabe Y."/>
            <person name="Mori K."/>
            <person name="Takaichi S."/>
            <person name="Hanada S."/>
        </authorList>
    </citation>
    <scope>NUCLEOTIDE SEQUENCE [LARGE SCALE GENOMIC DNA]</scope>
    <source>
        <strain evidence="2 3">K6</strain>
    </source>
</reference>
<feature type="domain" description="Aminoglycoside phosphotransferase" evidence="1">
    <location>
        <begin position="29"/>
        <end position="253"/>
    </location>
</feature>
<dbReference type="InterPro" id="IPR052898">
    <property type="entry name" value="ACAD10-like"/>
</dbReference>
<dbReference type="PANTHER" id="PTHR47829">
    <property type="entry name" value="HYDROLASE, PUTATIVE (AFU_ORTHOLOGUE AFUA_1G12880)-RELATED"/>
    <property type="match status" value="1"/>
</dbReference>
<proteinExistence type="predicted"/>
<dbReference type="InterPro" id="IPR011009">
    <property type="entry name" value="Kinase-like_dom_sf"/>
</dbReference>
<dbReference type="PANTHER" id="PTHR47829:SF3">
    <property type="entry name" value="AMINOGLYCOSIDE PHOSPHOTRANSFERASE DOMAIN-CONTAINING PROTEIN"/>
    <property type="match status" value="1"/>
</dbReference>
<evidence type="ECO:0000313" key="2">
    <source>
        <dbReference type="EMBL" id="GFE63655.1"/>
    </source>
</evidence>
<dbReference type="OrthoDB" id="3806873at2"/>
<keyword evidence="2" id="KW-0808">Transferase</keyword>
<sequence length="342" mass="37483">MGDFSDITVETIGPYLAQHLPEIGALQAIEKFSDGQSNPTYKLTCGNGVYVLRSKPPGILLKSAHQVEREYRVMAALADTPVPVPHMLHLVTDKTSPIGRAFFVMGYLEGRIFFDPALPDCRTAERSAIYLAMARTLAKLHEVDPAAVGLADYGRPGNYFQRQTERWTGQYAASRVTQNAAMDALSTWLLDNIPADDGQATLVHGDYRLDNMIFASDRAEVLAVLDWELSTLGHPFADLAYQCMQWQLPNQGGMRGLAGVDRVALGIPTEDTYIDLYCAERGIARPDGWPFYLAFSYFRLAAILEGVVRRAHDGNASNPQTAKAYAAAIPILAGQAMALINA</sequence>
<keyword evidence="3" id="KW-1185">Reference proteome</keyword>
<dbReference type="Proteomes" id="UP000436822">
    <property type="component" value="Unassembled WGS sequence"/>
</dbReference>
<name>A0A6N6JBV6_9RHOB</name>
<dbReference type="AlphaFoldDB" id="A0A6N6JBV6"/>
<dbReference type="CDD" id="cd05154">
    <property type="entry name" value="ACAD10_11_N-like"/>
    <property type="match status" value="1"/>
</dbReference>
<accession>A0A6N6JBV6</accession>
<dbReference type="InterPro" id="IPR002575">
    <property type="entry name" value="Aminoglycoside_PTrfase"/>
</dbReference>
<gene>
    <name evidence="2" type="ORF">KIN_07290</name>
</gene>
<dbReference type="Gene3D" id="3.30.200.20">
    <property type="entry name" value="Phosphorylase Kinase, domain 1"/>
    <property type="match status" value="1"/>
</dbReference>
<dbReference type="Pfam" id="PF01636">
    <property type="entry name" value="APH"/>
    <property type="match status" value="1"/>
</dbReference>
<evidence type="ECO:0000259" key="1">
    <source>
        <dbReference type="Pfam" id="PF01636"/>
    </source>
</evidence>
<dbReference type="Gene3D" id="3.90.1200.10">
    <property type="match status" value="1"/>
</dbReference>
<protein>
    <submittedName>
        <fullName evidence="2">Aminoglycoside phosphotransferase</fullName>
    </submittedName>
</protein>
<dbReference type="RefSeq" id="WP_159804570.1">
    <property type="nucleotide sequence ID" value="NZ_BLJE01000001.1"/>
</dbReference>
<comment type="caution">
    <text evidence="2">The sequence shown here is derived from an EMBL/GenBank/DDBJ whole genome shotgun (WGS) entry which is preliminary data.</text>
</comment>
<organism evidence="2 3">
    <name type="scientific">Litoreibacter roseus</name>
    <dbReference type="NCBI Taxonomy" id="2601869"/>
    <lineage>
        <taxon>Bacteria</taxon>
        <taxon>Pseudomonadati</taxon>
        <taxon>Pseudomonadota</taxon>
        <taxon>Alphaproteobacteria</taxon>
        <taxon>Rhodobacterales</taxon>
        <taxon>Roseobacteraceae</taxon>
        <taxon>Litoreibacter</taxon>
    </lineage>
</organism>
<dbReference type="SUPFAM" id="SSF56112">
    <property type="entry name" value="Protein kinase-like (PK-like)"/>
    <property type="match status" value="1"/>
</dbReference>
<dbReference type="EMBL" id="BLJE01000001">
    <property type="protein sequence ID" value="GFE63655.1"/>
    <property type="molecule type" value="Genomic_DNA"/>
</dbReference>
<dbReference type="InterPro" id="IPR041726">
    <property type="entry name" value="ACAD10_11_N"/>
</dbReference>
<evidence type="ECO:0000313" key="3">
    <source>
        <dbReference type="Proteomes" id="UP000436822"/>
    </source>
</evidence>